<dbReference type="PANTHER" id="PTHR32248">
    <property type="entry name" value="RNA POLYMERASE SIGMA-54 FACTOR"/>
    <property type="match status" value="1"/>
</dbReference>
<evidence type="ECO:0000259" key="11">
    <source>
        <dbReference type="Pfam" id="PF04963"/>
    </source>
</evidence>
<evidence type="ECO:0000313" key="12">
    <source>
        <dbReference type="EMBL" id="KOS66262.1"/>
    </source>
</evidence>
<keyword evidence="8" id="KW-0804">Transcription</keyword>
<dbReference type="Pfam" id="PF04963">
    <property type="entry name" value="Sigma54_CBD"/>
    <property type="match status" value="1"/>
</dbReference>
<dbReference type="PIRSF" id="PIRSF000774">
    <property type="entry name" value="RpoN"/>
    <property type="match status" value="1"/>
</dbReference>
<evidence type="ECO:0000256" key="9">
    <source>
        <dbReference type="SAM" id="MobiDB-lite"/>
    </source>
</evidence>
<evidence type="ECO:0000259" key="10">
    <source>
        <dbReference type="Pfam" id="PF04552"/>
    </source>
</evidence>
<gene>
    <name evidence="12" type="ORF">AEA09_18760</name>
</gene>
<feature type="compositionally biased region" description="Polar residues" evidence="9">
    <location>
        <begin position="62"/>
        <end position="78"/>
    </location>
</feature>
<feature type="domain" description="RNA polymerase sigma factor 54 DNA-binding" evidence="10">
    <location>
        <begin position="275"/>
        <end position="433"/>
    </location>
</feature>
<dbReference type="Pfam" id="PF00309">
    <property type="entry name" value="Sigma54_AID"/>
    <property type="match status" value="1"/>
</dbReference>
<keyword evidence="4" id="KW-0548">Nucleotidyltransferase</keyword>
<organism evidence="12 13">
    <name type="scientific">Lysinibacillus contaminans</name>
    <dbReference type="NCBI Taxonomy" id="1293441"/>
    <lineage>
        <taxon>Bacteria</taxon>
        <taxon>Bacillati</taxon>
        <taxon>Bacillota</taxon>
        <taxon>Bacilli</taxon>
        <taxon>Bacillales</taxon>
        <taxon>Bacillaceae</taxon>
        <taxon>Lysinibacillus</taxon>
    </lineage>
</organism>
<dbReference type="Proteomes" id="UP000050668">
    <property type="component" value="Unassembled WGS sequence"/>
</dbReference>
<evidence type="ECO:0000256" key="2">
    <source>
        <dbReference type="ARBA" id="ARBA00022478"/>
    </source>
</evidence>
<keyword evidence="5" id="KW-0805">Transcription regulation</keyword>
<keyword evidence="2" id="KW-0240">DNA-directed RNA polymerase</keyword>
<keyword evidence="13" id="KW-1185">Reference proteome</keyword>
<name>A0ABR5JVT3_9BACI</name>
<comment type="caution">
    <text evidence="12">The sequence shown here is derived from an EMBL/GenBank/DDBJ whole genome shotgun (WGS) entry which is preliminary data.</text>
</comment>
<evidence type="ECO:0000256" key="5">
    <source>
        <dbReference type="ARBA" id="ARBA00023015"/>
    </source>
</evidence>
<evidence type="ECO:0000256" key="4">
    <source>
        <dbReference type="ARBA" id="ARBA00022695"/>
    </source>
</evidence>
<keyword evidence="7" id="KW-0238">DNA-binding</keyword>
<feature type="domain" description="RNA polymerase sigma factor 54 core-binding" evidence="11">
    <location>
        <begin position="82"/>
        <end position="263"/>
    </location>
</feature>
<keyword evidence="3" id="KW-0808">Transferase</keyword>
<feature type="region of interest" description="Disordered" evidence="9">
    <location>
        <begin position="57"/>
        <end position="78"/>
    </location>
</feature>
<dbReference type="NCBIfam" id="TIGR02395">
    <property type="entry name" value="rpoN_sigma"/>
    <property type="match status" value="1"/>
</dbReference>
<evidence type="ECO:0000256" key="8">
    <source>
        <dbReference type="ARBA" id="ARBA00023163"/>
    </source>
</evidence>
<dbReference type="RefSeq" id="WP_053585489.1">
    <property type="nucleotide sequence ID" value="NZ_LGRV01000008.1"/>
</dbReference>
<dbReference type="PANTHER" id="PTHR32248:SF4">
    <property type="entry name" value="RNA POLYMERASE SIGMA-54 FACTOR"/>
    <property type="match status" value="1"/>
</dbReference>
<dbReference type="PRINTS" id="PR00045">
    <property type="entry name" value="SIGMA54FCT"/>
</dbReference>
<evidence type="ECO:0000256" key="3">
    <source>
        <dbReference type="ARBA" id="ARBA00022679"/>
    </source>
</evidence>
<sequence>MDLIIDQRQKLNLRMTSELRQAITLLQYSTYELYQYIKDQEMENPLINLKEQENDPLYVGKPNSQLSSNSPSRMTSDLLTSNDRGMRIKLYEQAVLLFKDSQDQKLIRYLIDNLDDNGYLNVNEHEPFLYDEYAENDIDRGIQLLQHVGPLGIGARSLKECLLLQIPNDFPKVELAEYLIQNHLDLLANRKWDQIATHLKMPLDTVKEIHDFILTLNPRPCSQISDFSIEYVNPDIIVERKETGLSFYLNDSYLPSIHFNNEYSSFLKNKDEMSKYITTQYNNYQWLISSIEQRRQTILKIVKVIIEKQENFFKAGFTALNPLTLKEVSKEIGMHESTVSRATMNKIIQTPKGTFDLRVFFPSKLDTVDGNSISQTKVKRLLETFIAQENKLKPLSDQKIASYFKNEKGITISRRTISKYREELKIPSSSRRKEIDNMMS</sequence>
<evidence type="ECO:0000256" key="6">
    <source>
        <dbReference type="ARBA" id="ARBA00023082"/>
    </source>
</evidence>
<accession>A0ABR5JVT3</accession>
<proteinExistence type="inferred from homology"/>
<dbReference type="InterPro" id="IPR007634">
    <property type="entry name" value="RNA_pol_sigma_54_DNA-bd"/>
</dbReference>
<dbReference type="InterPro" id="IPR007046">
    <property type="entry name" value="RNA_pol_sigma_54_core-bd"/>
</dbReference>
<evidence type="ECO:0000256" key="7">
    <source>
        <dbReference type="ARBA" id="ARBA00023125"/>
    </source>
</evidence>
<protein>
    <submittedName>
        <fullName evidence="12">RNA polymerase factor sigma-54</fullName>
    </submittedName>
</protein>
<dbReference type="Pfam" id="PF04552">
    <property type="entry name" value="Sigma54_DBD"/>
    <property type="match status" value="1"/>
</dbReference>
<dbReference type="Gene3D" id="1.10.10.60">
    <property type="entry name" value="Homeodomain-like"/>
    <property type="match status" value="1"/>
</dbReference>
<dbReference type="EMBL" id="LGRV01000008">
    <property type="protein sequence ID" value="KOS66262.1"/>
    <property type="molecule type" value="Genomic_DNA"/>
</dbReference>
<evidence type="ECO:0000256" key="1">
    <source>
        <dbReference type="ARBA" id="ARBA00008798"/>
    </source>
</evidence>
<comment type="similarity">
    <text evidence="1">Belongs to the sigma-54 factor family.</text>
</comment>
<reference evidence="13" key="1">
    <citation type="submission" date="2015-07" db="EMBL/GenBank/DDBJ databases">
        <title>Fjat-14205 dsm 2895.</title>
        <authorList>
            <person name="Liu B."/>
            <person name="Wang J."/>
            <person name="Zhu Y."/>
            <person name="Liu G."/>
            <person name="Chen Q."/>
            <person name="Chen Z."/>
            <person name="Lan J."/>
            <person name="Che J."/>
            <person name="Ge C."/>
            <person name="Shi H."/>
            <person name="Pan Z."/>
            <person name="Liu X."/>
        </authorList>
    </citation>
    <scope>NUCLEOTIDE SEQUENCE [LARGE SCALE GENOMIC DNA]</scope>
    <source>
        <strain evidence="13">DSM 25560</strain>
    </source>
</reference>
<dbReference type="InterPro" id="IPR000394">
    <property type="entry name" value="RNA_pol_sigma_54"/>
</dbReference>
<dbReference type="PROSITE" id="PS50044">
    <property type="entry name" value="SIGMA54_3"/>
    <property type="match status" value="1"/>
</dbReference>
<evidence type="ECO:0000313" key="13">
    <source>
        <dbReference type="Proteomes" id="UP000050668"/>
    </source>
</evidence>
<keyword evidence="6" id="KW-0731">Sigma factor</keyword>
<dbReference type="InterPro" id="IPR038709">
    <property type="entry name" value="RpoN_core-bd_sf"/>
</dbReference>
<dbReference type="Gene3D" id="1.10.10.1330">
    <property type="entry name" value="RNA polymerase sigma-54 factor, core-binding domain"/>
    <property type="match status" value="1"/>
</dbReference>